<dbReference type="InterPro" id="IPR050090">
    <property type="entry name" value="Tyrosine_recombinase_XerCD"/>
</dbReference>
<dbReference type="SUPFAM" id="SSF56349">
    <property type="entry name" value="DNA breaking-rejoining enzymes"/>
    <property type="match status" value="1"/>
</dbReference>
<protein>
    <submittedName>
        <fullName evidence="8">Recombinase</fullName>
    </submittedName>
</protein>
<evidence type="ECO:0000256" key="4">
    <source>
        <dbReference type="ARBA" id="ARBA00023172"/>
    </source>
</evidence>
<dbReference type="GO" id="GO:0015074">
    <property type="term" value="P:DNA integration"/>
    <property type="evidence" value="ECO:0007669"/>
    <property type="project" value="UniProtKB-KW"/>
</dbReference>
<comment type="caution">
    <text evidence="8">The sequence shown here is derived from an EMBL/GenBank/DDBJ whole genome shotgun (WGS) entry which is preliminary data.</text>
</comment>
<evidence type="ECO:0000256" key="2">
    <source>
        <dbReference type="ARBA" id="ARBA00022908"/>
    </source>
</evidence>
<evidence type="ECO:0000256" key="3">
    <source>
        <dbReference type="ARBA" id="ARBA00023125"/>
    </source>
</evidence>
<accession>A0A4Q1KL80</accession>
<dbReference type="Proteomes" id="UP000289734">
    <property type="component" value="Unassembled WGS sequence"/>
</dbReference>
<dbReference type="InterPro" id="IPR044068">
    <property type="entry name" value="CB"/>
</dbReference>
<evidence type="ECO:0000259" key="6">
    <source>
        <dbReference type="PROSITE" id="PS51898"/>
    </source>
</evidence>
<dbReference type="InterPro" id="IPR010998">
    <property type="entry name" value="Integrase_recombinase_N"/>
</dbReference>
<feature type="domain" description="Tyr recombinase" evidence="6">
    <location>
        <begin position="385"/>
        <end position="558"/>
    </location>
</feature>
<dbReference type="EMBL" id="SBKQ01000011">
    <property type="protein sequence ID" value="RXR30668.1"/>
    <property type="molecule type" value="Genomic_DNA"/>
</dbReference>
<dbReference type="Gene3D" id="1.10.443.10">
    <property type="entry name" value="Intergrase catalytic core"/>
    <property type="match status" value="1"/>
</dbReference>
<evidence type="ECO:0000313" key="9">
    <source>
        <dbReference type="Proteomes" id="UP000289734"/>
    </source>
</evidence>
<name>A0A4Q1KL80_9FLAO</name>
<feature type="domain" description="Core-binding (CB)" evidence="7">
    <location>
        <begin position="293"/>
        <end position="368"/>
    </location>
</feature>
<proteinExistence type="inferred from homology"/>
<dbReference type="GO" id="GO:0003677">
    <property type="term" value="F:DNA binding"/>
    <property type="evidence" value="ECO:0007669"/>
    <property type="project" value="UniProtKB-UniRule"/>
</dbReference>
<dbReference type="PANTHER" id="PTHR30349:SF64">
    <property type="entry name" value="PROPHAGE INTEGRASE INTD-RELATED"/>
    <property type="match status" value="1"/>
</dbReference>
<evidence type="ECO:0000256" key="1">
    <source>
        <dbReference type="ARBA" id="ARBA00008857"/>
    </source>
</evidence>
<organism evidence="8 9">
    <name type="scientific">Flavobacterium piscinae</name>
    <dbReference type="NCBI Taxonomy" id="2506424"/>
    <lineage>
        <taxon>Bacteria</taxon>
        <taxon>Pseudomonadati</taxon>
        <taxon>Bacteroidota</taxon>
        <taxon>Flavobacteriia</taxon>
        <taxon>Flavobacteriales</taxon>
        <taxon>Flavobacteriaceae</taxon>
        <taxon>Flavobacterium</taxon>
    </lineage>
</organism>
<dbReference type="InterPro" id="IPR013762">
    <property type="entry name" value="Integrase-like_cat_sf"/>
</dbReference>
<keyword evidence="3 5" id="KW-0238">DNA-binding</keyword>
<dbReference type="InterPro" id="IPR004107">
    <property type="entry name" value="Integrase_SAM-like_N"/>
</dbReference>
<dbReference type="Gene3D" id="1.10.150.130">
    <property type="match status" value="1"/>
</dbReference>
<dbReference type="Pfam" id="PF00589">
    <property type="entry name" value="Phage_integrase"/>
    <property type="match status" value="1"/>
</dbReference>
<dbReference type="InterPro" id="IPR002104">
    <property type="entry name" value="Integrase_catalytic"/>
</dbReference>
<dbReference type="InterPro" id="IPR011010">
    <property type="entry name" value="DNA_brk_join_enz"/>
</dbReference>
<gene>
    <name evidence="8" type="ORF">EQG68_11460</name>
</gene>
<keyword evidence="2" id="KW-0229">DNA integration</keyword>
<dbReference type="PANTHER" id="PTHR30349">
    <property type="entry name" value="PHAGE INTEGRASE-RELATED"/>
    <property type="match status" value="1"/>
</dbReference>
<dbReference type="GO" id="GO:0006310">
    <property type="term" value="P:DNA recombination"/>
    <property type="evidence" value="ECO:0007669"/>
    <property type="project" value="UniProtKB-KW"/>
</dbReference>
<comment type="similarity">
    <text evidence="1">Belongs to the 'phage' integrase family.</text>
</comment>
<evidence type="ECO:0000259" key="7">
    <source>
        <dbReference type="PROSITE" id="PS51900"/>
    </source>
</evidence>
<keyword evidence="4" id="KW-0233">DNA recombination</keyword>
<sequence>MTITIRKIEHRGAIRIGIFFEKNYAIQQQLKGIGATYSKTFTCWYIDYNKAAYQQLKTLFPDLQIQQPVAGETSSRDLPPIATSEIQLGLPPLNNPEHKVEQSLKEKLRLELLTNIGKYWVFKMHYQQSISKQLLSVKGVYWNANYKCYMALRHPDVKKSVEQILETPHFFGEDYLSKERSYKGEKIILKPHLEDVAWMEVYVPKLVAVHEKIKRFSMARYSKIKDCYLIPAAPVAYESLGLQMEVLSIEMVNELPSNYLQKKHLPNRKQIELRNAKTRIFDQVPEVGRPFVSKMMDTILAFNYSHNTLHSYSSAFIQFLKQFDFQDPATIEQDAIVGYLATLMERGLSASSGHTMVNSIQFYYHQVLGKKYYTFKLPRPKKEKKLPTVLTMEECLQVFKAVDNPKHKLLLLIGYGAGLRVSEIVTLQWTDILFDEHKIHLKNAKGKKDRMVMLPYSIIQSLRVYKEMYKGKQYVFEGQFAGEPYSTTSVQTVMRQALVKSGLSKKATVHTLRHSFATHLLENGTDIRYIQQFLGHSSIKTTTIYTHLTKSAVDKIKSPLDILVDETNRKKLE</sequence>
<reference evidence="9" key="1">
    <citation type="submission" date="2019-01" db="EMBL/GenBank/DDBJ databases">
        <title>Cytophagaceae bacterium strain CAR-16.</title>
        <authorList>
            <person name="Chen W.-M."/>
        </authorList>
    </citation>
    <scope>NUCLEOTIDE SEQUENCE [LARGE SCALE GENOMIC DNA]</scope>
    <source>
        <strain evidence="9">ICH-30</strain>
    </source>
</reference>
<dbReference type="OrthoDB" id="9801717at2"/>
<dbReference type="PROSITE" id="PS51900">
    <property type="entry name" value="CB"/>
    <property type="match status" value="1"/>
</dbReference>
<dbReference type="PROSITE" id="PS51898">
    <property type="entry name" value="TYR_RECOMBINASE"/>
    <property type="match status" value="1"/>
</dbReference>
<dbReference type="RefSeq" id="WP_129465022.1">
    <property type="nucleotide sequence ID" value="NZ_SBKQ01000011.1"/>
</dbReference>
<dbReference type="Pfam" id="PF13495">
    <property type="entry name" value="Phage_int_SAM_4"/>
    <property type="match status" value="1"/>
</dbReference>
<evidence type="ECO:0000313" key="8">
    <source>
        <dbReference type="EMBL" id="RXR30668.1"/>
    </source>
</evidence>
<keyword evidence="9" id="KW-1185">Reference proteome</keyword>
<evidence type="ECO:0000256" key="5">
    <source>
        <dbReference type="PROSITE-ProRule" id="PRU01248"/>
    </source>
</evidence>
<dbReference type="AlphaFoldDB" id="A0A4Q1KL80"/>